<gene>
    <name evidence="2" type="ORF">AMR76_21585</name>
</gene>
<evidence type="ECO:0000313" key="2">
    <source>
        <dbReference type="EMBL" id="KQH83698.1"/>
    </source>
</evidence>
<dbReference type="SUPFAM" id="SSF52402">
    <property type="entry name" value="Adenine nucleotide alpha hydrolases-like"/>
    <property type="match status" value="1"/>
</dbReference>
<dbReference type="InterPro" id="IPR014729">
    <property type="entry name" value="Rossmann-like_a/b/a_fold"/>
</dbReference>
<dbReference type="Proteomes" id="UP000051221">
    <property type="component" value="Unassembled WGS sequence"/>
</dbReference>
<dbReference type="InParanoid" id="A0A0Q2M734"/>
<dbReference type="Gene3D" id="3.40.50.620">
    <property type="entry name" value="HUPs"/>
    <property type="match status" value="1"/>
</dbReference>
<evidence type="ECO:0000313" key="3">
    <source>
        <dbReference type="Proteomes" id="UP000051221"/>
    </source>
</evidence>
<dbReference type="AlphaFoldDB" id="A0A0Q2M734"/>
<comment type="caution">
    <text evidence="2">The sequence shown here is derived from an EMBL/GenBank/DDBJ whole genome shotgun (WGS) entry which is preliminary data.</text>
</comment>
<feature type="domain" description="Diphthamide synthase" evidence="1">
    <location>
        <begin position="3"/>
        <end position="212"/>
    </location>
</feature>
<dbReference type="Gene3D" id="3.90.1490.10">
    <property type="entry name" value="putative n-type atp pyrophosphatase, domain 2"/>
    <property type="match status" value="1"/>
</dbReference>
<dbReference type="EMBL" id="LKHS01000031">
    <property type="protein sequence ID" value="KQH83698.1"/>
    <property type="molecule type" value="Genomic_DNA"/>
</dbReference>
<proteinExistence type="predicted"/>
<dbReference type="RefSeq" id="WP_055467179.1">
    <property type="nucleotide sequence ID" value="NZ_CP035696.1"/>
</dbReference>
<accession>A0A0Q2M734</accession>
<dbReference type="InterPro" id="IPR002761">
    <property type="entry name" value="Diphthami_syn_dom"/>
</dbReference>
<keyword evidence="3" id="KW-1185">Reference proteome</keyword>
<reference evidence="2 3" key="1">
    <citation type="submission" date="2015-08" db="EMBL/GenBank/DDBJ databases">
        <title>Antibacterial properties of a collection of Vibrionaceae strains.</title>
        <authorList>
            <person name="Giubergia S."/>
        </authorList>
    </citation>
    <scope>NUCLEOTIDE SEQUENCE [LARGE SCALE GENOMIC DNA]</scope>
    <source>
        <strain evidence="2 3">S0821</strain>
    </source>
</reference>
<evidence type="ECO:0000259" key="1">
    <source>
        <dbReference type="Pfam" id="PF01902"/>
    </source>
</evidence>
<dbReference type="Pfam" id="PF01902">
    <property type="entry name" value="Diphthami_syn_2"/>
    <property type="match status" value="1"/>
</dbReference>
<protein>
    <submittedName>
        <fullName evidence="2">ATPase</fullName>
    </submittedName>
</protein>
<sequence>MKKVIVSWSSGKDSTLTLLRLQQDPRYEVVGLFTTYVADEVPFQATPLNVVEMQAEALGLPLVKIALPEVFPSNPVYQSLIVNGIQQSGLGVQAVAFGDMFCNGIAEYRKSYIEPAGWECVLPLLGEDSFALAQEILARGIQTLVVTTDGHALDDSYCGQWYSDQFVQSLPERVDPCGEDGEFHTLVTFAPGFRQPIHLVLTQVECGERFCHQRYQASFGAIAQ</sequence>
<name>A0A0Q2M734_VIBFU</name>
<organism evidence="2 3">
    <name type="scientific">Vibrio furnissii</name>
    <dbReference type="NCBI Taxonomy" id="29494"/>
    <lineage>
        <taxon>Bacteria</taxon>
        <taxon>Pseudomonadati</taxon>
        <taxon>Pseudomonadota</taxon>
        <taxon>Gammaproteobacteria</taxon>
        <taxon>Vibrionales</taxon>
        <taxon>Vibrionaceae</taxon>
        <taxon>Vibrio</taxon>
    </lineage>
</organism>